<dbReference type="Proteomes" id="UP000642070">
    <property type="component" value="Unassembled WGS sequence"/>
</dbReference>
<reference evidence="1" key="2">
    <citation type="submission" date="2020-09" db="EMBL/GenBank/DDBJ databases">
        <authorList>
            <person name="Sun Q."/>
            <person name="Ohkuma M."/>
        </authorList>
    </citation>
    <scope>NUCLEOTIDE SEQUENCE</scope>
    <source>
        <strain evidence="1">JCM 19831</strain>
    </source>
</reference>
<dbReference type="RefSeq" id="WP_190255804.1">
    <property type="nucleotide sequence ID" value="NZ_BMPI01000061.1"/>
</dbReference>
<gene>
    <name evidence="1" type="ORF">GCM10007977_085590</name>
</gene>
<evidence type="ECO:0000313" key="2">
    <source>
        <dbReference type="Proteomes" id="UP000642070"/>
    </source>
</evidence>
<dbReference type="EMBL" id="BMPI01000061">
    <property type="protein sequence ID" value="GGM70651.1"/>
    <property type="molecule type" value="Genomic_DNA"/>
</dbReference>
<name>A0A917UBR5_9ACTN</name>
<proteinExistence type="predicted"/>
<dbReference type="AlphaFoldDB" id="A0A917UBR5"/>
<comment type="caution">
    <text evidence="1">The sequence shown here is derived from an EMBL/GenBank/DDBJ whole genome shotgun (WGS) entry which is preliminary data.</text>
</comment>
<sequence length="116" mass="12521">MFILDASALAALFNSYDPVFQVWLKADRDDLMIGFPAAAMVEASDRIGARPGDWELLLLSAGVVVLPLDQTAAAAIGTWRGSVAACQAVWESRATGWPVLTCDPKQYEPGEHVYPV</sequence>
<keyword evidence="2" id="KW-1185">Reference proteome</keyword>
<reference evidence="1" key="1">
    <citation type="journal article" date="2014" name="Int. J. Syst. Evol. Microbiol.">
        <title>Complete genome sequence of Corynebacterium casei LMG S-19264T (=DSM 44701T), isolated from a smear-ripened cheese.</title>
        <authorList>
            <consortium name="US DOE Joint Genome Institute (JGI-PGF)"/>
            <person name="Walter F."/>
            <person name="Albersmeier A."/>
            <person name="Kalinowski J."/>
            <person name="Ruckert C."/>
        </authorList>
    </citation>
    <scope>NUCLEOTIDE SEQUENCE</scope>
    <source>
        <strain evidence="1">JCM 19831</strain>
    </source>
</reference>
<accession>A0A917UBR5</accession>
<evidence type="ECO:0008006" key="3">
    <source>
        <dbReference type="Google" id="ProtNLM"/>
    </source>
</evidence>
<evidence type="ECO:0000313" key="1">
    <source>
        <dbReference type="EMBL" id="GGM70651.1"/>
    </source>
</evidence>
<protein>
    <recommendedName>
        <fullName evidence="3">PIN domain-containing protein</fullName>
    </recommendedName>
</protein>
<organism evidence="1 2">
    <name type="scientific">Dactylosporangium sucinum</name>
    <dbReference type="NCBI Taxonomy" id="1424081"/>
    <lineage>
        <taxon>Bacteria</taxon>
        <taxon>Bacillati</taxon>
        <taxon>Actinomycetota</taxon>
        <taxon>Actinomycetes</taxon>
        <taxon>Micromonosporales</taxon>
        <taxon>Micromonosporaceae</taxon>
        <taxon>Dactylosporangium</taxon>
    </lineage>
</organism>